<proteinExistence type="predicted"/>
<protein>
    <submittedName>
        <fullName evidence="2">Uncharacterized protein</fullName>
    </submittedName>
</protein>
<feature type="compositionally biased region" description="Polar residues" evidence="1">
    <location>
        <begin position="108"/>
        <end position="117"/>
    </location>
</feature>
<comment type="caution">
    <text evidence="2">The sequence shown here is derived from an EMBL/GenBank/DDBJ whole genome shotgun (WGS) entry which is preliminary data.</text>
</comment>
<evidence type="ECO:0000313" key="2">
    <source>
        <dbReference type="EMBL" id="KAF4636370.1"/>
    </source>
</evidence>
<accession>A0A8H4RWI7</accession>
<organism evidence="2 3">
    <name type="scientific">Cudoniella acicularis</name>
    <dbReference type="NCBI Taxonomy" id="354080"/>
    <lineage>
        <taxon>Eukaryota</taxon>
        <taxon>Fungi</taxon>
        <taxon>Dikarya</taxon>
        <taxon>Ascomycota</taxon>
        <taxon>Pezizomycotina</taxon>
        <taxon>Leotiomycetes</taxon>
        <taxon>Helotiales</taxon>
        <taxon>Tricladiaceae</taxon>
        <taxon>Cudoniella</taxon>
    </lineage>
</organism>
<feature type="region of interest" description="Disordered" evidence="1">
    <location>
        <begin position="97"/>
        <end position="134"/>
    </location>
</feature>
<dbReference type="EMBL" id="JAAMPI010000069">
    <property type="protein sequence ID" value="KAF4636370.1"/>
    <property type="molecule type" value="Genomic_DNA"/>
</dbReference>
<evidence type="ECO:0000313" key="3">
    <source>
        <dbReference type="Proteomes" id="UP000566819"/>
    </source>
</evidence>
<dbReference type="AlphaFoldDB" id="A0A8H4RWI7"/>
<keyword evidence="3" id="KW-1185">Reference proteome</keyword>
<name>A0A8H4RWI7_9HELO</name>
<dbReference type="Proteomes" id="UP000566819">
    <property type="component" value="Unassembled WGS sequence"/>
</dbReference>
<gene>
    <name evidence="2" type="ORF">G7Y89_g1716</name>
</gene>
<reference evidence="2 3" key="1">
    <citation type="submission" date="2020-03" db="EMBL/GenBank/DDBJ databases">
        <title>Draft Genome Sequence of Cudoniella acicularis.</title>
        <authorList>
            <person name="Buettner E."/>
            <person name="Kellner H."/>
        </authorList>
    </citation>
    <scope>NUCLEOTIDE SEQUENCE [LARGE SCALE GENOMIC DNA]</scope>
    <source>
        <strain evidence="2 3">DSM 108380</strain>
    </source>
</reference>
<evidence type="ECO:0000256" key="1">
    <source>
        <dbReference type="SAM" id="MobiDB-lite"/>
    </source>
</evidence>
<sequence>MQYKTIHNALKARIADLSFRDKSRYIVDYWKIVKGLAEATGMNPNTTNLEERHSFEKLLWDCYFPLIEFLGVAPGPGDQEEFDRAFSQGNSTLRPLGWGSKFIRSGEGASSSRNPTETSDDEQPEPPSGSRKLHMARSYADKVKPKSFDKGGQLLMAGGYADEVEPKSFDEGGKLPMAEGYAEYMEEQKRKCLEEWKAENPEAYEFYTKEELDQFWGRYVELNAGNWFNTPPLPPPQTSEATRLEPSLREMFDASLSEQIFGKAPYIPHDDIGINMELSPDEERVEYYRSTTTDPDFLSEGEQIEVMKLRSLGYDI</sequence>